<sequence>MSIEHEKSDINYGFFILEQYKIRKELGLLKSENLNIVESICSKYFEPSFAFNEDKTKEIKEKYPYFELNEFERVLEELKRREELIQELLAKLERYETTLRDPEIHISSVQQAKTIK</sequence>
<keyword evidence="1" id="KW-0175">Coiled coil</keyword>
<dbReference type="Proteomes" id="UP001311799">
    <property type="component" value="Unassembled WGS sequence"/>
</dbReference>
<dbReference type="EMBL" id="JAWDEY010000006">
    <property type="protein sequence ID" value="KAK6590486.1"/>
    <property type="molecule type" value="Genomic_DNA"/>
</dbReference>
<evidence type="ECO:0000313" key="3">
    <source>
        <dbReference type="Proteomes" id="UP001311799"/>
    </source>
</evidence>
<proteinExistence type="predicted"/>
<protein>
    <submittedName>
        <fullName evidence="2">Uncharacterized protein</fullName>
    </submittedName>
</protein>
<name>A0AAV9Y0P3_9CRYT</name>
<evidence type="ECO:0000313" key="2">
    <source>
        <dbReference type="EMBL" id="KAK6590486.1"/>
    </source>
</evidence>
<gene>
    <name evidence="2" type="ORF">RS030_152307</name>
</gene>
<evidence type="ECO:0000256" key="1">
    <source>
        <dbReference type="SAM" id="Coils"/>
    </source>
</evidence>
<dbReference type="AlphaFoldDB" id="A0AAV9Y0P3"/>
<accession>A0AAV9Y0P3</accession>
<organism evidence="2 3">
    <name type="scientific">Cryptosporidium xiaoi</name>
    <dbReference type="NCBI Taxonomy" id="659607"/>
    <lineage>
        <taxon>Eukaryota</taxon>
        <taxon>Sar</taxon>
        <taxon>Alveolata</taxon>
        <taxon>Apicomplexa</taxon>
        <taxon>Conoidasida</taxon>
        <taxon>Coccidia</taxon>
        <taxon>Eucoccidiorida</taxon>
        <taxon>Eimeriorina</taxon>
        <taxon>Cryptosporidiidae</taxon>
        <taxon>Cryptosporidium</taxon>
    </lineage>
</organism>
<keyword evidence="3" id="KW-1185">Reference proteome</keyword>
<comment type="caution">
    <text evidence="2">The sequence shown here is derived from an EMBL/GenBank/DDBJ whole genome shotgun (WGS) entry which is preliminary data.</text>
</comment>
<feature type="coiled-coil region" evidence="1">
    <location>
        <begin position="68"/>
        <end position="98"/>
    </location>
</feature>
<reference evidence="2 3" key="1">
    <citation type="submission" date="2023-10" db="EMBL/GenBank/DDBJ databases">
        <title>Comparative genomics analysis reveals potential genetic determinants of host preference in Cryptosporidium xiaoi.</title>
        <authorList>
            <person name="Xiao L."/>
            <person name="Li J."/>
        </authorList>
    </citation>
    <scope>NUCLEOTIDE SEQUENCE [LARGE SCALE GENOMIC DNA]</scope>
    <source>
        <strain evidence="2 3">52996</strain>
    </source>
</reference>